<feature type="compositionally biased region" description="Basic and acidic residues" evidence="1">
    <location>
        <begin position="435"/>
        <end position="452"/>
    </location>
</feature>
<comment type="caution">
    <text evidence="4">The sequence shown here is derived from an EMBL/GenBank/DDBJ whole genome shotgun (WGS) entry which is preliminary data.</text>
</comment>
<feature type="transmembrane region" description="Helical" evidence="2">
    <location>
        <begin position="12"/>
        <end position="36"/>
    </location>
</feature>
<sequence length="648" mass="71760">MRPRFNELDYAIVAVAPALIMVLVGSLMLFAVGLFYHGPHTFRLNWIVCMFVLGIVSLARVHIEEGVARSSTLGAAFSAAMLYAVWRLVPDAMLLAVFILIGVWWLSTRLVYDCTVLEQSIDASKKGLMQWIRPEAEEDSSERQAAPQMQPEIEGVTGQSPAEKPVTLADKVDAWLNPTNTKFAPGAWVVYFSLGALPIFGFGQAFAPSLAPDSRWYLFKLLVAYVFAALCLLVTTSFLGLRRYLQQRGVEMPLSMTGTWLGVGFGVVALTLIVVSILPRPNAEYELAKIPFYEDQQQRQASRYAQGEDGTKDNRKDRAGTTKNQDQADEDSAKSNETRSDGKEPSKQTDANGKQTKQGKSQDSSKQSGDQAKSDQQQKGESGKSDSKSGENSSDQGKSQDSQAKQPQGDQAKQQDSQQSKSGDPQQDNNQANDSQKEKPQSNSDQPDKAKGNADPQKSAEDSSQSEQSDTQQQPSSGSNSFSLPDLGDLLKLVVYGAVAALILFIVWKFHEDIAKAWADFWNSLFGGKKKESGEQEEAAPAQKPRRRFASYRNPFQDPAWKKKPAEEWVRYSFSALEAWADERGHARKEEQTPGEFALMLEQHFDELTENVRRAAELYGQVAYGSGKAPGETLEILRKLWQNLNRAA</sequence>
<organism evidence="4 5">
    <name type="scientific">Bremerella cremea</name>
    <dbReference type="NCBI Taxonomy" id="1031537"/>
    <lineage>
        <taxon>Bacteria</taxon>
        <taxon>Pseudomonadati</taxon>
        <taxon>Planctomycetota</taxon>
        <taxon>Planctomycetia</taxon>
        <taxon>Pirellulales</taxon>
        <taxon>Pirellulaceae</taxon>
        <taxon>Bremerella</taxon>
    </lineage>
</organism>
<evidence type="ECO:0000259" key="3">
    <source>
        <dbReference type="Pfam" id="PF13559"/>
    </source>
</evidence>
<dbReference type="OrthoDB" id="289048at2"/>
<feature type="transmembrane region" description="Helical" evidence="2">
    <location>
        <begin position="188"/>
        <end position="211"/>
    </location>
</feature>
<protein>
    <submittedName>
        <fullName evidence="4">DUF4129 domain-containing protein</fullName>
    </submittedName>
</protein>
<feature type="transmembrane region" description="Helical" evidence="2">
    <location>
        <begin position="92"/>
        <end position="112"/>
    </location>
</feature>
<feature type="compositionally biased region" description="Low complexity" evidence="1">
    <location>
        <begin position="353"/>
        <end position="371"/>
    </location>
</feature>
<evidence type="ECO:0000256" key="2">
    <source>
        <dbReference type="SAM" id="Phobius"/>
    </source>
</evidence>
<reference evidence="4 5" key="1">
    <citation type="submission" date="2018-07" db="EMBL/GenBank/DDBJ databases">
        <title>Comparative genomes isolates from brazilian mangrove.</title>
        <authorList>
            <person name="De Araujo J.E."/>
            <person name="Taketani R.G."/>
            <person name="Silva M.C.P."/>
            <person name="Lourenco M.V."/>
            <person name="Oliveira V.M."/>
            <person name="Andreote F.D."/>
        </authorList>
    </citation>
    <scope>NUCLEOTIDE SEQUENCE [LARGE SCALE GENOMIC DNA]</scope>
    <source>
        <strain evidence="4 5">HEX PRIS-MGV</strain>
    </source>
</reference>
<feature type="domain" description="Protein-glutamine gamma-glutamyltransferase-like C-terminal" evidence="3">
    <location>
        <begin position="576"/>
        <end position="642"/>
    </location>
</feature>
<gene>
    <name evidence="4" type="ORF">DTL42_05030</name>
</gene>
<dbReference type="EMBL" id="QPEX01000010">
    <property type="protein sequence ID" value="RCS54505.1"/>
    <property type="molecule type" value="Genomic_DNA"/>
</dbReference>
<feature type="compositionally biased region" description="Low complexity" evidence="1">
    <location>
        <begin position="403"/>
        <end position="428"/>
    </location>
</feature>
<dbReference type="PANTHER" id="PTHR46589:SF1">
    <property type="entry name" value="APOPTOTIC CHROMATIN CONDENSATION INDUCER IN THE NUCLEUS"/>
    <property type="match status" value="1"/>
</dbReference>
<feature type="compositionally biased region" description="Basic and acidic residues" evidence="1">
    <location>
        <begin position="372"/>
        <end position="389"/>
    </location>
</feature>
<name>A0A368KXU7_9BACT</name>
<feature type="transmembrane region" description="Helical" evidence="2">
    <location>
        <begin position="260"/>
        <end position="278"/>
    </location>
</feature>
<dbReference type="GO" id="GO:0003723">
    <property type="term" value="F:RNA binding"/>
    <property type="evidence" value="ECO:0007669"/>
    <property type="project" value="TreeGrafter"/>
</dbReference>
<feature type="compositionally biased region" description="Basic and acidic residues" evidence="1">
    <location>
        <begin position="309"/>
        <end position="320"/>
    </location>
</feature>
<evidence type="ECO:0000256" key="1">
    <source>
        <dbReference type="SAM" id="MobiDB-lite"/>
    </source>
</evidence>
<dbReference type="RefSeq" id="WP_114367570.1">
    <property type="nucleotide sequence ID" value="NZ_QPEX01000010.1"/>
</dbReference>
<dbReference type="Pfam" id="PF13559">
    <property type="entry name" value="DUF4129"/>
    <property type="match status" value="1"/>
</dbReference>
<dbReference type="Proteomes" id="UP000253562">
    <property type="component" value="Unassembled WGS sequence"/>
</dbReference>
<feature type="transmembrane region" description="Helical" evidence="2">
    <location>
        <begin position="42"/>
        <end position="59"/>
    </location>
</feature>
<feature type="compositionally biased region" description="Low complexity" evidence="1">
    <location>
        <begin position="462"/>
        <end position="477"/>
    </location>
</feature>
<feature type="compositionally biased region" description="Basic and acidic residues" evidence="1">
    <location>
        <begin position="331"/>
        <end position="347"/>
    </location>
</feature>
<dbReference type="PANTHER" id="PTHR46589">
    <property type="entry name" value="APOPTOTIC CHROMATIN CONDENSATION INDUCER IN THE NUCLEUS"/>
    <property type="match status" value="1"/>
</dbReference>
<feature type="transmembrane region" description="Helical" evidence="2">
    <location>
        <begin position="217"/>
        <end position="239"/>
    </location>
</feature>
<proteinExistence type="predicted"/>
<dbReference type="GO" id="GO:0008380">
    <property type="term" value="P:RNA splicing"/>
    <property type="evidence" value="ECO:0007669"/>
    <property type="project" value="TreeGrafter"/>
</dbReference>
<keyword evidence="2" id="KW-0472">Membrane</keyword>
<accession>A0A368KXU7</accession>
<evidence type="ECO:0000313" key="4">
    <source>
        <dbReference type="EMBL" id="RCS54505.1"/>
    </source>
</evidence>
<evidence type="ECO:0000313" key="5">
    <source>
        <dbReference type="Proteomes" id="UP000253562"/>
    </source>
</evidence>
<dbReference type="InterPro" id="IPR025403">
    <property type="entry name" value="TgpA-like_C"/>
</dbReference>
<feature type="region of interest" description="Disordered" evidence="1">
    <location>
        <begin position="137"/>
        <end position="160"/>
    </location>
</feature>
<dbReference type="GO" id="GO:0061574">
    <property type="term" value="C:ASAP complex"/>
    <property type="evidence" value="ECO:0007669"/>
    <property type="project" value="TreeGrafter"/>
</dbReference>
<keyword evidence="2" id="KW-1133">Transmembrane helix</keyword>
<dbReference type="InterPro" id="IPR052793">
    <property type="entry name" value="EJC-associated_protein"/>
</dbReference>
<keyword evidence="2" id="KW-0812">Transmembrane</keyword>
<dbReference type="AlphaFoldDB" id="A0A368KXU7"/>
<feature type="region of interest" description="Disordered" evidence="1">
    <location>
        <begin position="298"/>
        <end position="481"/>
    </location>
</feature>